<feature type="compositionally biased region" description="Polar residues" evidence="1">
    <location>
        <begin position="54"/>
        <end position="63"/>
    </location>
</feature>
<dbReference type="AlphaFoldDB" id="A0A5B8MV19"/>
<proteinExistence type="predicted"/>
<protein>
    <submittedName>
        <fullName evidence="2">Uncharacterized protein</fullName>
    </submittedName>
</protein>
<name>A0A5B8MV19_9CHLO</name>
<feature type="compositionally biased region" description="Basic and acidic residues" evidence="1">
    <location>
        <begin position="1"/>
        <end position="53"/>
    </location>
</feature>
<feature type="compositionally biased region" description="Acidic residues" evidence="1">
    <location>
        <begin position="83"/>
        <end position="100"/>
    </location>
</feature>
<organism evidence="2 3">
    <name type="scientific">Chloropicon primus</name>
    <dbReference type="NCBI Taxonomy" id="1764295"/>
    <lineage>
        <taxon>Eukaryota</taxon>
        <taxon>Viridiplantae</taxon>
        <taxon>Chlorophyta</taxon>
        <taxon>Chloropicophyceae</taxon>
        <taxon>Chloropicales</taxon>
        <taxon>Chloropicaceae</taxon>
        <taxon>Chloropicon</taxon>
    </lineage>
</organism>
<gene>
    <name evidence="2" type="ORF">A3770_10p57680</name>
</gene>
<feature type="region of interest" description="Disordered" evidence="1">
    <location>
        <begin position="1"/>
        <end position="101"/>
    </location>
</feature>
<dbReference type="EMBL" id="CP031043">
    <property type="protein sequence ID" value="QDZ23250.1"/>
    <property type="molecule type" value="Genomic_DNA"/>
</dbReference>
<accession>A0A5B8MV19</accession>
<sequence length="169" mass="19030">MREGFEGRRSDFVEEEARKVQGGEVERGMAEGVAEKEVDNLRTEAQVKDKSEDNSSVLAQVQRYQMRHKSANDAEGSRALSDNDSDWDDSDSDGNEEDDYQVFGRMTIKAQSEAFYQVSLQQKENVAGRAKSSKDLDARGRSLPKFMKRNAQKSSSFGGLKPHIENENE</sequence>
<keyword evidence="3" id="KW-1185">Reference proteome</keyword>
<reference evidence="2 3" key="1">
    <citation type="submission" date="2018-07" db="EMBL/GenBank/DDBJ databases">
        <title>The complete nuclear genome of the prasinophyte Chloropicon primus (CCMP1205).</title>
        <authorList>
            <person name="Pombert J.-F."/>
            <person name="Otis C."/>
            <person name="Turmel M."/>
            <person name="Lemieux C."/>
        </authorList>
    </citation>
    <scope>NUCLEOTIDE SEQUENCE [LARGE SCALE GENOMIC DNA]</scope>
    <source>
        <strain evidence="2 3">CCMP1205</strain>
    </source>
</reference>
<feature type="region of interest" description="Disordered" evidence="1">
    <location>
        <begin position="123"/>
        <end position="169"/>
    </location>
</feature>
<evidence type="ECO:0000313" key="2">
    <source>
        <dbReference type="EMBL" id="QDZ23250.1"/>
    </source>
</evidence>
<dbReference type="Proteomes" id="UP000316726">
    <property type="component" value="Chromosome 10"/>
</dbReference>
<evidence type="ECO:0000313" key="3">
    <source>
        <dbReference type="Proteomes" id="UP000316726"/>
    </source>
</evidence>
<evidence type="ECO:0000256" key="1">
    <source>
        <dbReference type="SAM" id="MobiDB-lite"/>
    </source>
</evidence>